<keyword evidence="7 9" id="KW-0275">Fatty acid biosynthesis</keyword>
<comment type="caution">
    <text evidence="11">The sequence shown here is derived from an EMBL/GenBank/DDBJ whole genome shotgun (WGS) entry which is preliminary data.</text>
</comment>
<evidence type="ECO:0000256" key="3">
    <source>
        <dbReference type="ARBA" id="ARBA00017562"/>
    </source>
</evidence>
<keyword evidence="8 9" id="KW-0092">Biotin</keyword>
<gene>
    <name evidence="11" type="ORF">EDE15_0311</name>
</gene>
<dbReference type="GO" id="GO:0009317">
    <property type="term" value="C:acetyl-CoA carboxylase complex"/>
    <property type="evidence" value="ECO:0007669"/>
    <property type="project" value="InterPro"/>
</dbReference>
<dbReference type="AlphaFoldDB" id="A0A3R9QEF7"/>
<dbReference type="Gene3D" id="2.40.50.100">
    <property type="match status" value="1"/>
</dbReference>
<dbReference type="PANTHER" id="PTHR45266:SF3">
    <property type="entry name" value="OXALOACETATE DECARBOXYLASE ALPHA CHAIN"/>
    <property type="match status" value="1"/>
</dbReference>
<dbReference type="EMBL" id="RSDW01000001">
    <property type="protein sequence ID" value="RSL14843.1"/>
    <property type="molecule type" value="Genomic_DNA"/>
</dbReference>
<name>A0A3R9QEF7_9BACT</name>
<evidence type="ECO:0000313" key="12">
    <source>
        <dbReference type="Proteomes" id="UP000269669"/>
    </source>
</evidence>
<organism evidence="11 12">
    <name type="scientific">Edaphobacter aggregans</name>
    <dbReference type="NCBI Taxonomy" id="570835"/>
    <lineage>
        <taxon>Bacteria</taxon>
        <taxon>Pseudomonadati</taxon>
        <taxon>Acidobacteriota</taxon>
        <taxon>Terriglobia</taxon>
        <taxon>Terriglobales</taxon>
        <taxon>Acidobacteriaceae</taxon>
        <taxon>Edaphobacter</taxon>
    </lineage>
</organism>
<dbReference type="GO" id="GO:0006633">
    <property type="term" value="P:fatty acid biosynthetic process"/>
    <property type="evidence" value="ECO:0007669"/>
    <property type="project" value="UniProtKB-UniPathway"/>
</dbReference>
<dbReference type="CDD" id="cd06850">
    <property type="entry name" value="biotinyl_domain"/>
    <property type="match status" value="1"/>
</dbReference>
<keyword evidence="4 9" id="KW-0444">Lipid biosynthesis</keyword>
<dbReference type="Pfam" id="PF00364">
    <property type="entry name" value="Biotin_lipoyl"/>
    <property type="match status" value="1"/>
</dbReference>
<dbReference type="UniPathway" id="UPA00094"/>
<dbReference type="GO" id="GO:0003989">
    <property type="term" value="F:acetyl-CoA carboxylase activity"/>
    <property type="evidence" value="ECO:0007669"/>
    <property type="project" value="InterPro"/>
</dbReference>
<keyword evidence="5 9" id="KW-0276">Fatty acid metabolism</keyword>
<evidence type="ECO:0000256" key="1">
    <source>
        <dbReference type="ARBA" id="ARBA00003761"/>
    </source>
</evidence>
<dbReference type="PANTHER" id="PTHR45266">
    <property type="entry name" value="OXALOACETATE DECARBOXYLASE ALPHA CHAIN"/>
    <property type="match status" value="1"/>
</dbReference>
<comment type="pathway">
    <text evidence="2 9">Lipid metabolism; fatty acid biosynthesis.</text>
</comment>
<dbReference type="PROSITE" id="PS50968">
    <property type="entry name" value="BIOTINYL_LIPOYL"/>
    <property type="match status" value="1"/>
</dbReference>
<dbReference type="InterPro" id="IPR011053">
    <property type="entry name" value="Single_hybrid_motif"/>
</dbReference>
<protein>
    <recommendedName>
        <fullName evidence="3 9">Biotin carboxyl carrier protein of acetyl-CoA carboxylase</fullName>
    </recommendedName>
</protein>
<evidence type="ECO:0000259" key="10">
    <source>
        <dbReference type="PROSITE" id="PS50968"/>
    </source>
</evidence>
<dbReference type="InterPro" id="IPR000089">
    <property type="entry name" value="Biotin_lipoyl"/>
</dbReference>
<feature type="domain" description="Lipoyl-binding" evidence="10">
    <location>
        <begin position="105"/>
        <end position="181"/>
    </location>
</feature>
<evidence type="ECO:0000256" key="7">
    <source>
        <dbReference type="ARBA" id="ARBA00023160"/>
    </source>
</evidence>
<evidence type="ECO:0000256" key="5">
    <source>
        <dbReference type="ARBA" id="ARBA00022832"/>
    </source>
</evidence>
<reference evidence="11 12" key="1">
    <citation type="submission" date="2018-12" db="EMBL/GenBank/DDBJ databases">
        <title>Sequencing of bacterial isolates from soil warming experiment in Harvard Forest, Massachusetts, USA.</title>
        <authorList>
            <person name="Deangelis K."/>
        </authorList>
    </citation>
    <scope>NUCLEOTIDE SEQUENCE [LARGE SCALE GENOMIC DNA]</scope>
    <source>
        <strain evidence="11 12">EB153</strain>
    </source>
</reference>
<keyword evidence="12" id="KW-1185">Reference proteome</keyword>
<dbReference type="PROSITE" id="PS00188">
    <property type="entry name" value="BIOTIN"/>
    <property type="match status" value="1"/>
</dbReference>
<dbReference type="InterPro" id="IPR001882">
    <property type="entry name" value="Biotin_BS"/>
</dbReference>
<evidence type="ECO:0000256" key="4">
    <source>
        <dbReference type="ARBA" id="ARBA00022516"/>
    </source>
</evidence>
<dbReference type="InterPro" id="IPR050709">
    <property type="entry name" value="Biotin_Carboxyl_Carrier/Decarb"/>
</dbReference>
<keyword evidence="6 9" id="KW-0443">Lipid metabolism</keyword>
<evidence type="ECO:0000256" key="6">
    <source>
        <dbReference type="ARBA" id="ARBA00023098"/>
    </source>
</evidence>
<dbReference type="InterPro" id="IPR001249">
    <property type="entry name" value="AcCoA_biotinCC"/>
</dbReference>
<accession>A0A3R9QEF7</accession>
<dbReference type="NCBIfam" id="TIGR00531">
    <property type="entry name" value="BCCP"/>
    <property type="match status" value="1"/>
</dbReference>
<dbReference type="PRINTS" id="PR01071">
    <property type="entry name" value="ACOABIOTINCC"/>
</dbReference>
<dbReference type="SUPFAM" id="SSF51230">
    <property type="entry name" value="Single hybrid motif"/>
    <property type="match status" value="1"/>
</dbReference>
<dbReference type="Proteomes" id="UP000269669">
    <property type="component" value="Unassembled WGS sequence"/>
</dbReference>
<evidence type="ECO:0000256" key="9">
    <source>
        <dbReference type="RuleBase" id="RU364072"/>
    </source>
</evidence>
<comment type="function">
    <text evidence="1 9">This protein is a component of the acetyl coenzyme A carboxylase complex; first, biotin carboxylase catalyzes the carboxylation of the carrier protein and then the transcarboxylase transfers the carboxyl group to form malonyl-CoA.</text>
</comment>
<evidence type="ECO:0000256" key="2">
    <source>
        <dbReference type="ARBA" id="ARBA00005194"/>
    </source>
</evidence>
<proteinExistence type="predicted"/>
<evidence type="ECO:0000313" key="11">
    <source>
        <dbReference type="EMBL" id="RSL14843.1"/>
    </source>
</evidence>
<sequence length="183" mass="19091">MNHSAATGTGRDMMDGNKLKELRELVEFLKANEIAEFDMEQDDLKVRIKFAGEPAVAAAPTGGIDLAQLSRLMASAPAGGAVAAPAHAAAPAVSAAAPAPVEEALHEVKSPIVGTFYESPSPGADPFVKIGDQVEVGQVLCIVEAMKLMNEIEADVAGEVVKRIATSGQPVEYGQPLFAIRAR</sequence>
<evidence type="ECO:0000256" key="8">
    <source>
        <dbReference type="ARBA" id="ARBA00023267"/>
    </source>
</evidence>